<dbReference type="AlphaFoldDB" id="A0A6B0TR76"/>
<accession>A0A6B0TR76</accession>
<name>A0A6B0TR76_IXORI</name>
<feature type="compositionally biased region" description="Basic and acidic residues" evidence="1">
    <location>
        <begin position="34"/>
        <end position="57"/>
    </location>
</feature>
<sequence length="68" mass="7625">MGSPRSIFVSCVIAVLPSVTGIFRREKRPFLRDRMHPPGMCDNERQRRGAARPRLDRLIGTATTGGCR</sequence>
<feature type="region of interest" description="Disordered" evidence="1">
    <location>
        <begin position="34"/>
        <end position="68"/>
    </location>
</feature>
<proteinExistence type="predicted"/>
<reference evidence="2" key="1">
    <citation type="submission" date="2019-12" db="EMBL/GenBank/DDBJ databases">
        <title>An insight into the sialome of adult female Ixodes ricinus ticks feeding for 6 days.</title>
        <authorList>
            <person name="Perner J."/>
            <person name="Ribeiro J.M.C."/>
        </authorList>
    </citation>
    <scope>NUCLEOTIDE SEQUENCE</scope>
    <source>
        <strain evidence="2">Semi-engorged</strain>
        <tissue evidence="2">Salivary glands</tissue>
    </source>
</reference>
<evidence type="ECO:0000313" key="2">
    <source>
        <dbReference type="EMBL" id="MXU82402.1"/>
    </source>
</evidence>
<protein>
    <submittedName>
        <fullName evidence="2">Putative secreted protein</fullName>
    </submittedName>
</protein>
<dbReference type="EMBL" id="GIFC01000319">
    <property type="protein sequence ID" value="MXU82402.1"/>
    <property type="molecule type" value="Transcribed_RNA"/>
</dbReference>
<evidence type="ECO:0000256" key="1">
    <source>
        <dbReference type="SAM" id="MobiDB-lite"/>
    </source>
</evidence>
<organism evidence="2">
    <name type="scientific">Ixodes ricinus</name>
    <name type="common">Common tick</name>
    <name type="synonym">Acarus ricinus</name>
    <dbReference type="NCBI Taxonomy" id="34613"/>
    <lineage>
        <taxon>Eukaryota</taxon>
        <taxon>Metazoa</taxon>
        <taxon>Ecdysozoa</taxon>
        <taxon>Arthropoda</taxon>
        <taxon>Chelicerata</taxon>
        <taxon>Arachnida</taxon>
        <taxon>Acari</taxon>
        <taxon>Parasitiformes</taxon>
        <taxon>Ixodida</taxon>
        <taxon>Ixodoidea</taxon>
        <taxon>Ixodidae</taxon>
        <taxon>Ixodinae</taxon>
        <taxon>Ixodes</taxon>
    </lineage>
</organism>